<evidence type="ECO:0000313" key="1">
    <source>
        <dbReference type="EMBL" id="MPC49024.1"/>
    </source>
</evidence>
<organism evidence="1 2">
    <name type="scientific">Portunus trituberculatus</name>
    <name type="common">Swimming crab</name>
    <name type="synonym">Neptunus trituberculatus</name>
    <dbReference type="NCBI Taxonomy" id="210409"/>
    <lineage>
        <taxon>Eukaryota</taxon>
        <taxon>Metazoa</taxon>
        <taxon>Ecdysozoa</taxon>
        <taxon>Arthropoda</taxon>
        <taxon>Crustacea</taxon>
        <taxon>Multicrustacea</taxon>
        <taxon>Malacostraca</taxon>
        <taxon>Eumalacostraca</taxon>
        <taxon>Eucarida</taxon>
        <taxon>Decapoda</taxon>
        <taxon>Pleocyemata</taxon>
        <taxon>Brachyura</taxon>
        <taxon>Eubrachyura</taxon>
        <taxon>Portunoidea</taxon>
        <taxon>Portunidae</taxon>
        <taxon>Portuninae</taxon>
        <taxon>Portunus</taxon>
    </lineage>
</organism>
<accession>A0A5B7FXI7</accession>
<dbReference type="AlphaFoldDB" id="A0A5B7FXI7"/>
<dbReference type="EMBL" id="VSRR010008619">
    <property type="protein sequence ID" value="MPC49024.1"/>
    <property type="molecule type" value="Genomic_DNA"/>
</dbReference>
<protein>
    <submittedName>
        <fullName evidence="1">Uncharacterized protein</fullName>
    </submittedName>
</protein>
<name>A0A5B7FXI7_PORTR</name>
<dbReference type="Proteomes" id="UP000324222">
    <property type="component" value="Unassembled WGS sequence"/>
</dbReference>
<comment type="caution">
    <text evidence="1">The sequence shown here is derived from an EMBL/GenBank/DDBJ whole genome shotgun (WGS) entry which is preliminary data.</text>
</comment>
<gene>
    <name evidence="1" type="ORF">E2C01_042812</name>
</gene>
<sequence length="99" mass="10995">MRACPCYQTSPAPHRVVLVAARCPEALLCPKPFRTTGSDPHSTEDDKSRIFTEIIDHKDFFFSIISRLGTMAADDAKPIHNYQRSVSIPLKLTTAAFSS</sequence>
<reference evidence="1 2" key="1">
    <citation type="submission" date="2019-05" db="EMBL/GenBank/DDBJ databases">
        <title>Another draft genome of Portunus trituberculatus and its Hox gene families provides insights of decapod evolution.</title>
        <authorList>
            <person name="Jeong J.-H."/>
            <person name="Song I."/>
            <person name="Kim S."/>
            <person name="Choi T."/>
            <person name="Kim D."/>
            <person name="Ryu S."/>
            <person name="Kim W."/>
        </authorList>
    </citation>
    <scope>NUCLEOTIDE SEQUENCE [LARGE SCALE GENOMIC DNA]</scope>
    <source>
        <tissue evidence="1">Muscle</tissue>
    </source>
</reference>
<evidence type="ECO:0000313" key="2">
    <source>
        <dbReference type="Proteomes" id="UP000324222"/>
    </source>
</evidence>
<keyword evidence="2" id="KW-1185">Reference proteome</keyword>
<proteinExistence type="predicted"/>